<organism evidence="12 13">
    <name type="scientific">Pseudofrankia asymbiotica</name>
    <dbReference type="NCBI Taxonomy" id="1834516"/>
    <lineage>
        <taxon>Bacteria</taxon>
        <taxon>Bacillati</taxon>
        <taxon>Actinomycetota</taxon>
        <taxon>Actinomycetes</taxon>
        <taxon>Frankiales</taxon>
        <taxon>Frankiaceae</taxon>
        <taxon>Pseudofrankia</taxon>
    </lineage>
</organism>
<keyword evidence="13" id="KW-1185">Reference proteome</keyword>
<dbReference type="EMBL" id="MOMC01000018">
    <property type="protein sequence ID" value="ONH31126.1"/>
    <property type="molecule type" value="Genomic_DNA"/>
</dbReference>
<dbReference type="CDD" id="cd16917">
    <property type="entry name" value="HATPase_UhpB-NarQ-NarX-like"/>
    <property type="match status" value="1"/>
</dbReference>
<keyword evidence="10" id="KW-1133">Transmembrane helix</keyword>
<evidence type="ECO:0000313" key="13">
    <source>
        <dbReference type="Proteomes" id="UP000188929"/>
    </source>
</evidence>
<feature type="compositionally biased region" description="Low complexity" evidence="9">
    <location>
        <begin position="434"/>
        <end position="459"/>
    </location>
</feature>
<protein>
    <recommendedName>
        <fullName evidence="2">histidine kinase</fullName>
        <ecNumber evidence="2">2.7.13.3</ecNumber>
    </recommendedName>
</protein>
<dbReference type="Gene3D" id="3.30.565.10">
    <property type="entry name" value="Histidine kinase-like ATPase, C-terminal domain"/>
    <property type="match status" value="1"/>
</dbReference>
<keyword evidence="5" id="KW-0547">Nucleotide-binding</keyword>
<evidence type="ECO:0000256" key="4">
    <source>
        <dbReference type="ARBA" id="ARBA00022679"/>
    </source>
</evidence>
<evidence type="ECO:0000259" key="11">
    <source>
        <dbReference type="Pfam" id="PF07730"/>
    </source>
</evidence>
<accession>A0A1V2IF82</accession>
<evidence type="ECO:0000256" key="9">
    <source>
        <dbReference type="SAM" id="MobiDB-lite"/>
    </source>
</evidence>
<feature type="domain" description="Signal transduction histidine kinase subgroup 3 dimerisation and phosphoacceptor" evidence="11">
    <location>
        <begin position="216"/>
        <end position="281"/>
    </location>
</feature>
<keyword evidence="10" id="KW-0472">Membrane</keyword>
<comment type="caution">
    <text evidence="12">The sequence shown here is derived from an EMBL/GenBank/DDBJ whole genome shotgun (WGS) entry which is preliminary data.</text>
</comment>
<dbReference type="Proteomes" id="UP000188929">
    <property type="component" value="Unassembled WGS sequence"/>
</dbReference>
<dbReference type="AlphaFoldDB" id="A0A1V2IF82"/>
<name>A0A1V2IF82_9ACTN</name>
<gene>
    <name evidence="12" type="ORF">BL253_10755</name>
</gene>
<evidence type="ECO:0000256" key="6">
    <source>
        <dbReference type="ARBA" id="ARBA00022777"/>
    </source>
</evidence>
<dbReference type="PANTHER" id="PTHR24421:SF10">
    <property type="entry name" value="NITRATE_NITRITE SENSOR PROTEIN NARQ"/>
    <property type="match status" value="1"/>
</dbReference>
<dbReference type="SUPFAM" id="SSF55874">
    <property type="entry name" value="ATPase domain of HSP90 chaperone/DNA topoisomerase II/histidine kinase"/>
    <property type="match status" value="1"/>
</dbReference>
<keyword evidence="8" id="KW-0902">Two-component regulatory system</keyword>
<feature type="region of interest" description="Disordered" evidence="9">
    <location>
        <begin position="1"/>
        <end position="32"/>
    </location>
</feature>
<dbReference type="GO" id="GO:0046983">
    <property type="term" value="F:protein dimerization activity"/>
    <property type="evidence" value="ECO:0007669"/>
    <property type="project" value="InterPro"/>
</dbReference>
<evidence type="ECO:0000256" key="1">
    <source>
        <dbReference type="ARBA" id="ARBA00000085"/>
    </source>
</evidence>
<proteinExistence type="predicted"/>
<evidence type="ECO:0000256" key="10">
    <source>
        <dbReference type="SAM" id="Phobius"/>
    </source>
</evidence>
<feature type="transmembrane region" description="Helical" evidence="10">
    <location>
        <begin position="99"/>
        <end position="121"/>
    </location>
</feature>
<evidence type="ECO:0000256" key="5">
    <source>
        <dbReference type="ARBA" id="ARBA00022741"/>
    </source>
</evidence>
<evidence type="ECO:0000256" key="7">
    <source>
        <dbReference type="ARBA" id="ARBA00022840"/>
    </source>
</evidence>
<dbReference type="GO" id="GO:0016020">
    <property type="term" value="C:membrane"/>
    <property type="evidence" value="ECO:0007669"/>
    <property type="project" value="InterPro"/>
</dbReference>
<feature type="region of interest" description="Disordered" evidence="9">
    <location>
        <begin position="434"/>
        <end position="468"/>
    </location>
</feature>
<keyword evidence="4" id="KW-0808">Transferase</keyword>
<keyword evidence="6" id="KW-0418">Kinase</keyword>
<feature type="transmembrane region" description="Helical" evidence="10">
    <location>
        <begin position="142"/>
        <end position="166"/>
    </location>
</feature>
<dbReference type="Pfam" id="PF07730">
    <property type="entry name" value="HisKA_3"/>
    <property type="match status" value="1"/>
</dbReference>
<dbReference type="EC" id="2.7.13.3" evidence="2"/>
<dbReference type="InterPro" id="IPR011712">
    <property type="entry name" value="Sig_transdc_His_kin_sub3_dim/P"/>
</dbReference>
<comment type="catalytic activity">
    <reaction evidence="1">
        <text>ATP + protein L-histidine = ADP + protein N-phospho-L-histidine.</text>
        <dbReference type="EC" id="2.7.13.3"/>
    </reaction>
</comment>
<dbReference type="RefSeq" id="WP_241834698.1">
    <property type="nucleotide sequence ID" value="NZ_MOMC01000018.1"/>
</dbReference>
<reference evidence="13" key="1">
    <citation type="submission" date="2016-10" db="EMBL/GenBank/DDBJ databases">
        <title>Frankia sp. NRRL B-16386 Genome sequencing.</title>
        <authorList>
            <person name="Ghodhbane-Gtari F."/>
            <person name="Swanson E."/>
            <person name="Gueddou A."/>
            <person name="Hezbri K."/>
            <person name="Ktari K."/>
            <person name="Nouioui I."/>
            <person name="Morris K."/>
            <person name="Simpson S."/>
            <person name="Abebe-Akele F."/>
            <person name="Thomas K."/>
            <person name="Gtari M."/>
            <person name="Tisa L.S."/>
        </authorList>
    </citation>
    <scope>NUCLEOTIDE SEQUENCE [LARGE SCALE GENOMIC DNA]</scope>
    <source>
        <strain evidence="13">NRRL B-16386</strain>
    </source>
</reference>
<evidence type="ECO:0000256" key="8">
    <source>
        <dbReference type="ARBA" id="ARBA00023012"/>
    </source>
</evidence>
<keyword evidence="3" id="KW-0597">Phosphoprotein</keyword>
<dbReference type="PANTHER" id="PTHR24421">
    <property type="entry name" value="NITRATE/NITRITE SENSOR PROTEIN NARX-RELATED"/>
    <property type="match status" value="1"/>
</dbReference>
<dbReference type="GO" id="GO:0005524">
    <property type="term" value="F:ATP binding"/>
    <property type="evidence" value="ECO:0007669"/>
    <property type="project" value="UniProtKB-KW"/>
</dbReference>
<evidence type="ECO:0000256" key="3">
    <source>
        <dbReference type="ARBA" id="ARBA00022553"/>
    </source>
</evidence>
<dbReference type="Gene3D" id="1.20.5.1930">
    <property type="match status" value="1"/>
</dbReference>
<keyword evidence="10" id="KW-0812">Transmembrane</keyword>
<dbReference type="InterPro" id="IPR036890">
    <property type="entry name" value="HATPase_C_sf"/>
</dbReference>
<feature type="transmembrane region" description="Helical" evidence="10">
    <location>
        <begin position="76"/>
        <end position="93"/>
    </location>
</feature>
<evidence type="ECO:0000313" key="12">
    <source>
        <dbReference type="EMBL" id="ONH31126.1"/>
    </source>
</evidence>
<feature type="transmembrane region" description="Helical" evidence="10">
    <location>
        <begin position="172"/>
        <end position="188"/>
    </location>
</feature>
<dbReference type="InterPro" id="IPR050482">
    <property type="entry name" value="Sensor_HK_TwoCompSys"/>
</dbReference>
<dbReference type="GO" id="GO:0000155">
    <property type="term" value="F:phosphorelay sensor kinase activity"/>
    <property type="evidence" value="ECO:0007669"/>
    <property type="project" value="InterPro"/>
</dbReference>
<dbReference type="STRING" id="1834516.BL253_10755"/>
<sequence>MTSQPGEPGQAAPRATGPSPPSAQAPSKASPRAAGRAWALSEAADGLDAKRGLVPVLALAVAIIAATADPGPAHELVFLAAPVVAFAGWGYLPRRGPRFPPAAILLLCGVAVMVSAVLAQLSGGHEPAMFEVSILGLVVGRWCPPLALALPLGLLAAATPVVVYLVQDPGEVNVGIWILGIVFPWILGRANARERRLAALLDDSRRELAHQSLLDERRRIARDVHDLVGHGLAAVMLQVTSARHVLHRDPVAAEEALRSAEEVGRRSMRELRRTVTLLRTDEGAAATAPPVSAGDIAVLVDEARAGGLAVDLRMRGNLADVPAGIGVAVYRIAQEALANAARHAPRARTDMLLERAEDRVRLEATTVGPVPAASAGERDRPRYGLAGMRERATVLGGALSAGPTPDGWRVSCWLPLDADEVAARTFLLTRTAAPAGVPAPGVPAPGAASPDADGDGVPAEAADGGLVS</sequence>
<evidence type="ECO:0000256" key="2">
    <source>
        <dbReference type="ARBA" id="ARBA00012438"/>
    </source>
</evidence>
<keyword evidence="7" id="KW-0067">ATP-binding</keyword>